<evidence type="ECO:0000256" key="4">
    <source>
        <dbReference type="ARBA" id="ARBA00023136"/>
    </source>
</evidence>
<gene>
    <name evidence="6" type="ordered locus">Thexy_2366</name>
</gene>
<protein>
    <submittedName>
        <fullName evidence="6">ABC transporter related protein</fullName>
    </submittedName>
</protein>
<keyword evidence="3 5" id="KW-1133">Transmembrane helix</keyword>
<proteinExistence type="predicted"/>
<dbReference type="Proteomes" id="UP000007239">
    <property type="component" value="Chromosome"/>
</dbReference>
<reference evidence="6" key="1">
    <citation type="submission" date="2011-05" db="EMBL/GenBank/DDBJ databases">
        <title>Complete sequence of Thermoanaerobacterium xylanolyticum LX-11.</title>
        <authorList>
            <consortium name="US DOE Joint Genome Institute"/>
            <person name="Lucas S."/>
            <person name="Han J."/>
            <person name="Lapidus A."/>
            <person name="Cheng J.-F."/>
            <person name="Goodwin L."/>
            <person name="Pitluck S."/>
            <person name="Peters L."/>
            <person name="Mikhailova N."/>
            <person name="Lu M."/>
            <person name="Han C."/>
            <person name="Tapia R."/>
            <person name="Land M."/>
            <person name="Hauser L."/>
            <person name="Kyrpides N."/>
            <person name="Ivanova N."/>
            <person name="Pagani I."/>
            <person name="Hemme C."/>
            <person name="Woyke T."/>
        </authorList>
    </citation>
    <scope>NUCLEOTIDE SEQUENCE</scope>
    <source>
        <strain evidence="6">LX-11</strain>
    </source>
</reference>
<dbReference type="KEGG" id="txy:Thexy_2366"/>
<keyword evidence="2 5" id="KW-0812">Transmembrane</keyword>
<dbReference type="GO" id="GO:0005886">
    <property type="term" value="C:plasma membrane"/>
    <property type="evidence" value="ECO:0007669"/>
    <property type="project" value="UniProtKB-SubCell"/>
</dbReference>
<dbReference type="Gene3D" id="1.20.1560.10">
    <property type="entry name" value="ABC transporter type 1, transmembrane domain"/>
    <property type="match status" value="1"/>
</dbReference>
<evidence type="ECO:0000256" key="3">
    <source>
        <dbReference type="ARBA" id="ARBA00022989"/>
    </source>
</evidence>
<evidence type="ECO:0000256" key="2">
    <source>
        <dbReference type="ARBA" id="ARBA00022692"/>
    </source>
</evidence>
<dbReference type="eggNOG" id="COG1132">
    <property type="taxonomic scope" value="Bacteria"/>
</dbReference>
<dbReference type="EMBL" id="CP002739">
    <property type="protein sequence ID" value="AEF18363.1"/>
    <property type="molecule type" value="Genomic_DNA"/>
</dbReference>
<feature type="transmembrane region" description="Helical" evidence="5">
    <location>
        <begin position="161"/>
        <end position="180"/>
    </location>
</feature>
<dbReference type="STRING" id="858215.Thexy_2366"/>
<feature type="transmembrane region" description="Helical" evidence="5">
    <location>
        <begin position="21"/>
        <end position="42"/>
    </location>
</feature>
<comment type="subcellular location">
    <subcellularLocation>
        <location evidence="1">Cell membrane</location>
        <topology evidence="1">Multi-pass membrane protein</topology>
    </subcellularLocation>
</comment>
<dbReference type="AlphaFoldDB" id="F6BFQ9"/>
<keyword evidence="7" id="KW-1185">Reference proteome</keyword>
<sequence length="183" mass="22221">MSYDKKMNVLNIYIKDLFKKIGIIKILLYCMVMLLYYSLFSLQPYFLPRIYESTVEGKYKLNYIYLLLTFVTFMSTSMMNYPNNYFLQCIRKYTKQLIWERNKEKNYLYFINKEVGNIQNLISEVSRSVRNIQYEIIQVIIKSIVMIIIYTIILYSYKHNFVCFVCCILFNIFSCVMFTVKRE</sequence>
<feature type="transmembrane region" description="Helical" evidence="5">
    <location>
        <begin position="136"/>
        <end position="155"/>
    </location>
</feature>
<evidence type="ECO:0000256" key="5">
    <source>
        <dbReference type="SAM" id="Phobius"/>
    </source>
</evidence>
<evidence type="ECO:0000313" key="6">
    <source>
        <dbReference type="EMBL" id="AEF18363.1"/>
    </source>
</evidence>
<evidence type="ECO:0000313" key="7">
    <source>
        <dbReference type="Proteomes" id="UP000007239"/>
    </source>
</evidence>
<evidence type="ECO:0000256" key="1">
    <source>
        <dbReference type="ARBA" id="ARBA00004651"/>
    </source>
</evidence>
<feature type="transmembrane region" description="Helical" evidence="5">
    <location>
        <begin position="62"/>
        <end position="81"/>
    </location>
</feature>
<dbReference type="InterPro" id="IPR036640">
    <property type="entry name" value="ABC1_TM_sf"/>
</dbReference>
<dbReference type="SUPFAM" id="SSF90123">
    <property type="entry name" value="ABC transporter transmembrane region"/>
    <property type="match status" value="1"/>
</dbReference>
<accession>F6BFQ9</accession>
<name>F6BFQ9_THEXL</name>
<keyword evidence="4 5" id="KW-0472">Membrane</keyword>
<dbReference type="HOGENOM" id="CLU_1474527_0_0_9"/>
<dbReference type="GO" id="GO:0005524">
    <property type="term" value="F:ATP binding"/>
    <property type="evidence" value="ECO:0007669"/>
    <property type="project" value="InterPro"/>
</dbReference>
<organism evidence="6 7">
    <name type="scientific">Thermoanaerobacterium xylanolyticum (strain ATCC 49914 / DSM 7097 / LX-11)</name>
    <dbReference type="NCBI Taxonomy" id="858215"/>
    <lineage>
        <taxon>Bacteria</taxon>
        <taxon>Bacillati</taxon>
        <taxon>Bacillota</taxon>
        <taxon>Clostridia</taxon>
        <taxon>Thermoanaerobacterales</taxon>
        <taxon>Thermoanaerobacteraceae</taxon>
        <taxon>Thermoanaerobacterium</taxon>
    </lineage>
</organism>